<keyword evidence="2" id="KW-0433">Leucine-rich repeat</keyword>
<keyword evidence="4" id="KW-0472">Membrane</keyword>
<feature type="compositionally biased region" description="Acidic residues" evidence="5">
    <location>
        <begin position="345"/>
        <end position="357"/>
    </location>
</feature>
<dbReference type="Gene3D" id="3.80.10.10">
    <property type="entry name" value="Ribonuclease Inhibitor"/>
    <property type="match status" value="3"/>
</dbReference>
<evidence type="ECO:0000256" key="1">
    <source>
        <dbReference type="ARBA" id="ARBA00004167"/>
    </source>
</evidence>
<dbReference type="Pfam" id="PF00560">
    <property type="entry name" value="LRR_1"/>
    <property type="match status" value="1"/>
</dbReference>
<dbReference type="EMBL" id="JALLPB020000286">
    <property type="protein sequence ID" value="KAL3811013.1"/>
    <property type="molecule type" value="Genomic_DNA"/>
</dbReference>
<dbReference type="Pfam" id="PF23598">
    <property type="entry name" value="LRR_14"/>
    <property type="match status" value="1"/>
</dbReference>
<dbReference type="FunFam" id="3.80.10.10:FF:000095">
    <property type="entry name" value="LRR receptor-like serine/threonine-protein kinase GSO1"/>
    <property type="match status" value="1"/>
</dbReference>
<sequence length="1173" mass="128074">IDDAVKITIPVTINIYRRERGEGRRKACKMASNNHSNNDPRYGSLLSGSTWRPSSGPYDTPPAVGGDASVGGRQQQHSQPWQQRQRHRILHRTVGASGIVSKEDHFVGPTPPSSFAASSSDPTPNSLTDPIAQRVRFSRAEYKAPVSLQNSLDDGGVGNGISVESFYGRTPNSLDNNNMGGGGGGTVSAFRESKSYVGRYLDVREDTSNGGKRARSLYTRNRGGRSTDDDDDVGGAGSPVGGRDAFARRDMVVDFELNKNEDGAGGGGDCESERTPLERWASRRERKMRGRGGVATTSESSQDNDARLVGHGAPSPPPARETLDRTPAARGTSVKNGRMTRWSPVEDEDEKDGYEEYDGYRRADRGSDRRALDECDDSGDSRRERSRPDPLGHHQSSLAVEADEDNYTLESCESARKYGSPPLNEGNQANVDAKESSTGNKNGGRSTYADDLKSFTESVTGAVMASRNEGSHNINVVRHPTVGSRSYNGRQYDEMESSGGNPGDFPEIGVPIFHNHTRIAPESLHDKHNERESRLRPRAKDFCKRLAVCEGLHFSASGKTDKKYIWMSLSLCVACFIALSLTIHHLGKQANKDQEGRDSSWSVVETTETPSMSSIPTVQPTGAPNSRKPTLRPTGERERLISEYVTSLSGGDSNEVGSPQYFAKMWILYEDELNLHLPVISSSNQQGSDQSIGDWDSEMAQRIKQRFALATLYYSLRIGDSDLVKGWLEGEECRYVGDYGRAWDGVGCDDDGHVRAVALDGANLHGTIPSEISLLTSIENLIIKNNPGLTGTIPHSIGILNQMRQLGLNGNALTGTIPISTLRLSNLVYLNLGDNSLTGTIQWEEASHYLEKLERLILHNNQLEGDIDFRNLARSPNLSLLGLSNNLFDGNIDETVGNLRSLEFLYLDGNKLEGSIPDSIGNLINLKSLNLDENVLSGTLPKTIGNLTSLLYFSAKTNAITGELPVSMKLMTKLKTLNLASNAMTGHLQHLPHMTSLKSIHLYQNSFTGSLDAQMFVTLPKLEILFLSSNSLTGGIPSELGGPHKILKGLYLSENNLKGGIPEELCELYKLEDLFIDSNNLEGTLPSCLASLTGLKRLYAFNNKFSGQVPDRLMNLPHLIEVGIEDNNLQGGIDRKTCEAVNAAKVSIWADCTEFDGGCDCCERCCSDQSSVC</sequence>
<proteinExistence type="predicted"/>
<feature type="compositionally biased region" description="Low complexity" evidence="5">
    <location>
        <begin position="73"/>
        <end position="83"/>
    </location>
</feature>
<comment type="caution">
    <text evidence="7">The sequence shown here is derived from an EMBL/GenBank/DDBJ whole genome shotgun (WGS) entry which is preliminary data.</text>
</comment>
<dbReference type="SUPFAM" id="SSF52047">
    <property type="entry name" value="RNI-like"/>
    <property type="match status" value="1"/>
</dbReference>
<dbReference type="PANTHER" id="PTHR48056">
    <property type="entry name" value="LRR RECEPTOR-LIKE SERINE/THREONINE-PROTEIN KINASE-RELATED"/>
    <property type="match status" value="1"/>
</dbReference>
<feature type="region of interest" description="Disordered" evidence="5">
    <location>
        <begin position="258"/>
        <end position="449"/>
    </location>
</feature>
<dbReference type="InterPro" id="IPR001611">
    <property type="entry name" value="Leu-rich_rpt"/>
</dbReference>
<evidence type="ECO:0000256" key="2">
    <source>
        <dbReference type="ARBA" id="ARBA00022614"/>
    </source>
</evidence>
<evidence type="ECO:0000256" key="3">
    <source>
        <dbReference type="ARBA" id="ARBA00022737"/>
    </source>
</evidence>
<feature type="non-terminal residue" evidence="7">
    <location>
        <position position="1"/>
    </location>
</feature>
<dbReference type="InterPro" id="IPR032675">
    <property type="entry name" value="LRR_dom_sf"/>
</dbReference>
<dbReference type="SMART" id="SM00369">
    <property type="entry name" value="LRR_TYP"/>
    <property type="match status" value="7"/>
</dbReference>
<dbReference type="GO" id="GO:0016020">
    <property type="term" value="C:membrane"/>
    <property type="evidence" value="ECO:0007669"/>
    <property type="project" value="UniProtKB-SubCell"/>
</dbReference>
<gene>
    <name evidence="7" type="ORF">ACHAXA_010274</name>
</gene>
<evidence type="ECO:0000313" key="7">
    <source>
        <dbReference type="EMBL" id="KAL3811013.1"/>
    </source>
</evidence>
<dbReference type="InterPro" id="IPR055414">
    <property type="entry name" value="LRR_R13L4/SHOC2-like"/>
</dbReference>
<organism evidence="7 8">
    <name type="scientific">Cyclostephanos tholiformis</name>
    <dbReference type="NCBI Taxonomy" id="382380"/>
    <lineage>
        <taxon>Eukaryota</taxon>
        <taxon>Sar</taxon>
        <taxon>Stramenopiles</taxon>
        <taxon>Ochrophyta</taxon>
        <taxon>Bacillariophyta</taxon>
        <taxon>Coscinodiscophyceae</taxon>
        <taxon>Thalassiosirophycidae</taxon>
        <taxon>Stephanodiscales</taxon>
        <taxon>Stephanodiscaceae</taxon>
        <taxon>Cyclostephanos</taxon>
    </lineage>
</organism>
<dbReference type="AlphaFoldDB" id="A0ABD3RDP4"/>
<feature type="compositionally biased region" description="Basic and acidic residues" evidence="5">
    <location>
        <begin position="271"/>
        <end position="283"/>
    </location>
</feature>
<feature type="compositionally biased region" description="Polar residues" evidence="5">
    <location>
        <begin position="425"/>
        <end position="445"/>
    </location>
</feature>
<name>A0ABD3RDP4_9STRA</name>
<dbReference type="FunFam" id="3.80.10.10:FF:000041">
    <property type="entry name" value="LRR receptor-like serine/threonine-protein kinase ERECTA"/>
    <property type="match status" value="1"/>
</dbReference>
<evidence type="ECO:0000313" key="8">
    <source>
        <dbReference type="Proteomes" id="UP001530377"/>
    </source>
</evidence>
<evidence type="ECO:0000256" key="5">
    <source>
        <dbReference type="SAM" id="MobiDB-lite"/>
    </source>
</evidence>
<feature type="compositionally biased region" description="Basic and acidic residues" evidence="5">
    <location>
        <begin position="358"/>
        <end position="392"/>
    </location>
</feature>
<reference evidence="7 8" key="1">
    <citation type="submission" date="2024-10" db="EMBL/GenBank/DDBJ databases">
        <title>Updated reference genomes for cyclostephanoid diatoms.</title>
        <authorList>
            <person name="Roberts W.R."/>
            <person name="Alverson A.J."/>
        </authorList>
    </citation>
    <scope>NUCLEOTIDE SEQUENCE [LARGE SCALE GENOMIC DNA]</scope>
    <source>
        <strain evidence="7 8">AJA228-03</strain>
    </source>
</reference>
<evidence type="ECO:0000256" key="4">
    <source>
        <dbReference type="ARBA" id="ARBA00023136"/>
    </source>
</evidence>
<feature type="domain" description="Disease resistance R13L4/SHOC-2-like LRR" evidence="6">
    <location>
        <begin position="858"/>
        <end position="1029"/>
    </location>
</feature>
<feature type="region of interest" description="Disordered" evidence="5">
    <location>
        <begin position="589"/>
        <end position="636"/>
    </location>
</feature>
<feature type="region of interest" description="Disordered" evidence="5">
    <location>
        <begin position="102"/>
        <end position="129"/>
    </location>
</feature>
<keyword evidence="8" id="KW-1185">Reference proteome</keyword>
<comment type="subcellular location">
    <subcellularLocation>
        <location evidence="1">Membrane</location>
        <topology evidence="1">Single-pass membrane protein</topology>
    </subcellularLocation>
</comment>
<feature type="compositionally biased region" description="Polar residues" evidence="5">
    <location>
        <begin position="599"/>
        <end position="628"/>
    </location>
</feature>
<dbReference type="Proteomes" id="UP001530377">
    <property type="component" value="Unassembled WGS sequence"/>
</dbReference>
<dbReference type="PANTHER" id="PTHR48056:SF73">
    <property type="entry name" value="LRR RECEPTOR-LIKE SERINE_THREONINE-PROTEIN KINASE EFR"/>
    <property type="match status" value="1"/>
</dbReference>
<dbReference type="InterPro" id="IPR050647">
    <property type="entry name" value="Plant_LRR-RLKs"/>
</dbReference>
<accession>A0ABD3RDP4</accession>
<feature type="region of interest" description="Disordered" evidence="5">
    <location>
        <begin position="20"/>
        <end position="86"/>
    </location>
</feature>
<keyword evidence="3" id="KW-0677">Repeat</keyword>
<protein>
    <recommendedName>
        <fullName evidence="6">Disease resistance R13L4/SHOC-2-like LRR domain-containing protein</fullName>
    </recommendedName>
</protein>
<dbReference type="InterPro" id="IPR003591">
    <property type="entry name" value="Leu-rich_rpt_typical-subtyp"/>
</dbReference>
<evidence type="ECO:0000259" key="6">
    <source>
        <dbReference type="Pfam" id="PF23598"/>
    </source>
</evidence>
<feature type="region of interest" description="Disordered" evidence="5">
    <location>
        <begin position="206"/>
        <end position="244"/>
    </location>
</feature>
<feature type="compositionally biased region" description="Low complexity" evidence="5">
    <location>
        <begin position="113"/>
        <end position="124"/>
    </location>
</feature>